<keyword evidence="3" id="KW-1185">Reference proteome</keyword>
<dbReference type="PANTHER" id="PTHR33524">
    <property type="entry name" value="C5ORF35"/>
    <property type="match status" value="1"/>
</dbReference>
<sequence length="403" mass="44411">MSFIRKAFQQLAKRFDKRGLQHEIDTHRLFLLTEYHARLASGIEMDENQIASISRQAEELEIPGMRQELAQHLHRQVALITHQLDILICGKDSQNLAEEPTVLPVERPGGDSAAAPERAPRQRGLWGAAARSGSASARQVAPESLQQEDALESEQGACRGTSLVGSGISMSALSSAFQDRHGFSLTLAPSAIEHPRAGIGVWLQGRASAGAVIGFYPGIVYTKAHYRDMPGYPKVDRQSDYLIARYDGAVLDAKPWGRGALEPAQSAQSLGYTGQQAVVLQQLLQKERRHPLALGHYANHPPPGKHPNALVAAYDYPAGSTGLSKHMQRYIPSVMFSHNSQQRGEGESALREARSTHVLCLLLVASRDIENEELLLNYRLSPGAERPDWYTPVDAVEEKRRWA</sequence>
<evidence type="ECO:0000313" key="3">
    <source>
        <dbReference type="Proteomes" id="UP001497392"/>
    </source>
</evidence>
<organism evidence="2 3">
    <name type="scientific">Coccomyxa viridis</name>
    <dbReference type="NCBI Taxonomy" id="1274662"/>
    <lineage>
        <taxon>Eukaryota</taxon>
        <taxon>Viridiplantae</taxon>
        <taxon>Chlorophyta</taxon>
        <taxon>core chlorophytes</taxon>
        <taxon>Trebouxiophyceae</taxon>
        <taxon>Trebouxiophyceae incertae sedis</taxon>
        <taxon>Coccomyxaceae</taxon>
        <taxon>Coccomyxa</taxon>
    </lineage>
</organism>
<dbReference type="EMBL" id="CAXHTA020000015">
    <property type="protein sequence ID" value="CAL5225917.1"/>
    <property type="molecule type" value="Genomic_DNA"/>
</dbReference>
<dbReference type="Proteomes" id="UP001497392">
    <property type="component" value="Unassembled WGS sequence"/>
</dbReference>
<comment type="caution">
    <text evidence="2">The sequence shown here is derived from an EMBL/GenBank/DDBJ whole genome shotgun (WGS) entry which is preliminary data.</text>
</comment>
<protein>
    <submittedName>
        <fullName evidence="2">G8708 protein</fullName>
    </submittedName>
</protein>
<reference evidence="2 3" key="1">
    <citation type="submission" date="2024-06" db="EMBL/GenBank/DDBJ databases">
        <authorList>
            <person name="Kraege A."/>
            <person name="Thomma B."/>
        </authorList>
    </citation>
    <scope>NUCLEOTIDE SEQUENCE [LARGE SCALE GENOMIC DNA]</scope>
</reference>
<evidence type="ECO:0000256" key="1">
    <source>
        <dbReference type="SAM" id="MobiDB-lite"/>
    </source>
</evidence>
<dbReference type="CDD" id="cd10537">
    <property type="entry name" value="SET_SETD9"/>
    <property type="match status" value="1"/>
</dbReference>
<proteinExistence type="predicted"/>
<name>A0ABP1G3P5_9CHLO</name>
<evidence type="ECO:0000313" key="2">
    <source>
        <dbReference type="EMBL" id="CAL5225917.1"/>
    </source>
</evidence>
<dbReference type="PANTHER" id="PTHR33524:SF1">
    <property type="entry name" value="SET DOMAIN-CONTAINING PROTEIN"/>
    <property type="match status" value="1"/>
</dbReference>
<gene>
    <name evidence="2" type="primary">g8708</name>
    <name evidence="2" type="ORF">VP750_LOCUS7823</name>
</gene>
<dbReference type="InterPro" id="IPR040415">
    <property type="entry name" value="SETD9"/>
</dbReference>
<feature type="region of interest" description="Disordered" evidence="1">
    <location>
        <begin position="104"/>
        <end position="128"/>
    </location>
</feature>
<accession>A0ABP1G3P5</accession>